<evidence type="ECO:0000256" key="3">
    <source>
        <dbReference type="ARBA" id="ARBA00023163"/>
    </source>
</evidence>
<accession>A0A7X0SGE3</accession>
<dbReference type="SUPFAM" id="SSF48008">
    <property type="entry name" value="GntR ligand-binding domain-like"/>
    <property type="match status" value="1"/>
</dbReference>
<evidence type="ECO:0000313" key="6">
    <source>
        <dbReference type="Proteomes" id="UP000564644"/>
    </source>
</evidence>
<dbReference type="GO" id="GO:0003677">
    <property type="term" value="F:DNA binding"/>
    <property type="evidence" value="ECO:0007669"/>
    <property type="project" value="UniProtKB-KW"/>
</dbReference>
<protein>
    <submittedName>
        <fullName evidence="5">GntR family transcriptional regulator</fullName>
    </submittedName>
</protein>
<dbReference type="SMART" id="SM00345">
    <property type="entry name" value="HTH_GNTR"/>
    <property type="match status" value="1"/>
</dbReference>
<dbReference type="InterPro" id="IPR000524">
    <property type="entry name" value="Tscrpt_reg_HTH_GntR"/>
</dbReference>
<evidence type="ECO:0000256" key="1">
    <source>
        <dbReference type="ARBA" id="ARBA00023015"/>
    </source>
</evidence>
<dbReference type="InterPro" id="IPR036390">
    <property type="entry name" value="WH_DNA-bd_sf"/>
</dbReference>
<dbReference type="InterPro" id="IPR008920">
    <property type="entry name" value="TF_FadR/GntR_C"/>
</dbReference>
<reference evidence="5 6" key="1">
    <citation type="submission" date="2020-08" db="EMBL/GenBank/DDBJ databases">
        <title>Cohnella phylogeny.</title>
        <authorList>
            <person name="Dunlap C."/>
        </authorList>
    </citation>
    <scope>NUCLEOTIDE SEQUENCE [LARGE SCALE GENOMIC DNA]</scope>
    <source>
        <strain evidence="5 6">CBP 2801</strain>
    </source>
</reference>
<dbReference type="Pfam" id="PF07729">
    <property type="entry name" value="FCD"/>
    <property type="match status" value="1"/>
</dbReference>
<name>A0A7X0SGE3_9BACL</name>
<dbReference type="Gene3D" id="1.20.120.530">
    <property type="entry name" value="GntR ligand-binding domain-like"/>
    <property type="match status" value="1"/>
</dbReference>
<evidence type="ECO:0000256" key="2">
    <source>
        <dbReference type="ARBA" id="ARBA00023125"/>
    </source>
</evidence>
<comment type="caution">
    <text evidence="5">The sequence shown here is derived from an EMBL/GenBank/DDBJ whole genome shotgun (WGS) entry which is preliminary data.</text>
</comment>
<dbReference type="PROSITE" id="PS50949">
    <property type="entry name" value="HTH_GNTR"/>
    <property type="match status" value="1"/>
</dbReference>
<dbReference type="Pfam" id="PF00392">
    <property type="entry name" value="GntR"/>
    <property type="match status" value="1"/>
</dbReference>
<dbReference type="InterPro" id="IPR011711">
    <property type="entry name" value="GntR_C"/>
</dbReference>
<dbReference type="SMART" id="SM00895">
    <property type="entry name" value="FCD"/>
    <property type="match status" value="1"/>
</dbReference>
<dbReference type="PANTHER" id="PTHR43537">
    <property type="entry name" value="TRANSCRIPTIONAL REGULATOR, GNTR FAMILY"/>
    <property type="match status" value="1"/>
</dbReference>
<keyword evidence="3" id="KW-0804">Transcription</keyword>
<dbReference type="Gene3D" id="1.10.10.10">
    <property type="entry name" value="Winged helix-like DNA-binding domain superfamily/Winged helix DNA-binding domain"/>
    <property type="match status" value="1"/>
</dbReference>
<keyword evidence="1" id="KW-0805">Transcription regulation</keyword>
<dbReference type="RefSeq" id="WP_185127155.1">
    <property type="nucleotide sequence ID" value="NZ_JACJVO010000001.1"/>
</dbReference>
<evidence type="ECO:0000313" key="5">
    <source>
        <dbReference type="EMBL" id="MBB6729492.1"/>
    </source>
</evidence>
<dbReference type="PANTHER" id="PTHR43537:SF45">
    <property type="entry name" value="GNTR FAMILY REGULATORY PROTEIN"/>
    <property type="match status" value="1"/>
</dbReference>
<dbReference type="GO" id="GO:0003700">
    <property type="term" value="F:DNA-binding transcription factor activity"/>
    <property type="evidence" value="ECO:0007669"/>
    <property type="project" value="InterPro"/>
</dbReference>
<dbReference type="SUPFAM" id="SSF46785">
    <property type="entry name" value="Winged helix' DNA-binding domain"/>
    <property type="match status" value="1"/>
</dbReference>
<dbReference type="CDD" id="cd07377">
    <property type="entry name" value="WHTH_GntR"/>
    <property type="match status" value="1"/>
</dbReference>
<keyword evidence="2" id="KW-0238">DNA-binding</keyword>
<dbReference type="AlphaFoldDB" id="A0A7X0SGE3"/>
<feature type="domain" description="HTH gntR-type" evidence="4">
    <location>
        <begin position="14"/>
        <end position="81"/>
    </location>
</feature>
<gene>
    <name evidence="5" type="ORF">H7C18_01095</name>
</gene>
<dbReference type="EMBL" id="JACJVO010000001">
    <property type="protein sequence ID" value="MBB6729492.1"/>
    <property type="molecule type" value="Genomic_DNA"/>
</dbReference>
<dbReference type="Proteomes" id="UP000564644">
    <property type="component" value="Unassembled WGS sequence"/>
</dbReference>
<sequence>MTFNVRPHRQPSGGSARDLVYARLREQILSLELPPGAALSEQESALAFQVSRTPVRESFLRLAQEGLVQVLPQRGTFVSLIDAELVEEARFMREQLEAAVVRLACEKFPPEALKALDDNLLEQKTSMKREDERELFGLDEAFHRVLFEGCGKRNTWQVIQQMNAHLNRSRLLRLVTAHEWDHLYEQHERMARAIRERDADEAERTMREHLRRGISDMEQLRQSYPQYFKQGE</sequence>
<proteinExistence type="predicted"/>
<evidence type="ECO:0000259" key="4">
    <source>
        <dbReference type="PROSITE" id="PS50949"/>
    </source>
</evidence>
<keyword evidence="6" id="KW-1185">Reference proteome</keyword>
<organism evidence="5 6">
    <name type="scientific">Cohnella zeiphila</name>
    <dbReference type="NCBI Taxonomy" id="2761120"/>
    <lineage>
        <taxon>Bacteria</taxon>
        <taxon>Bacillati</taxon>
        <taxon>Bacillota</taxon>
        <taxon>Bacilli</taxon>
        <taxon>Bacillales</taxon>
        <taxon>Paenibacillaceae</taxon>
        <taxon>Cohnella</taxon>
    </lineage>
</organism>
<dbReference type="InterPro" id="IPR036388">
    <property type="entry name" value="WH-like_DNA-bd_sf"/>
</dbReference>